<dbReference type="AlphaFoldDB" id="A0AAD6UMP3"/>
<dbReference type="Proteomes" id="UP001219525">
    <property type="component" value="Unassembled WGS sequence"/>
</dbReference>
<dbReference type="SUPFAM" id="SSF56112">
    <property type="entry name" value="Protein kinase-like (PK-like)"/>
    <property type="match status" value="1"/>
</dbReference>
<dbReference type="PANTHER" id="PTHR37171">
    <property type="entry name" value="SERINE/THREONINE-PROTEIN KINASE YRZF-RELATED"/>
    <property type="match status" value="1"/>
</dbReference>
<dbReference type="InterPro" id="IPR052396">
    <property type="entry name" value="Meiotic_Drive_Suppr_Kinase"/>
</dbReference>
<organism evidence="1 2">
    <name type="scientific">Mycena pura</name>
    <dbReference type="NCBI Taxonomy" id="153505"/>
    <lineage>
        <taxon>Eukaryota</taxon>
        <taxon>Fungi</taxon>
        <taxon>Dikarya</taxon>
        <taxon>Basidiomycota</taxon>
        <taxon>Agaricomycotina</taxon>
        <taxon>Agaricomycetes</taxon>
        <taxon>Agaricomycetidae</taxon>
        <taxon>Agaricales</taxon>
        <taxon>Marasmiineae</taxon>
        <taxon>Mycenaceae</taxon>
        <taxon>Mycena</taxon>
    </lineage>
</organism>
<keyword evidence="2" id="KW-1185">Reference proteome</keyword>
<dbReference type="Gene3D" id="1.10.510.10">
    <property type="entry name" value="Transferase(Phosphotransferase) domain 1"/>
    <property type="match status" value="1"/>
</dbReference>
<protein>
    <recommendedName>
        <fullName evidence="3">Protein kinase domain-containing protein</fullName>
    </recommendedName>
</protein>
<sequence>MFFLAARVVAKTAHGPSATQRLDREFHAYAAMRALQGVAIPKVIGLYMSADYESTVLILSYAGKSLQAFSELEPDEKRTLFCRLVRLHQSGIQHNDLEPRNVTRSESSGPVIIDFDHASLDHTCTGASCDELLQLADTLDLDPGERCVTYISSLISPDSG</sequence>
<dbReference type="InterPro" id="IPR011009">
    <property type="entry name" value="Kinase-like_dom_sf"/>
</dbReference>
<name>A0AAD6UMP3_9AGAR</name>
<evidence type="ECO:0000313" key="2">
    <source>
        <dbReference type="Proteomes" id="UP001219525"/>
    </source>
</evidence>
<dbReference type="PANTHER" id="PTHR37171:SF1">
    <property type="entry name" value="SERINE_THREONINE-PROTEIN KINASE YRZF-RELATED"/>
    <property type="match status" value="1"/>
</dbReference>
<accession>A0AAD6UMP3</accession>
<evidence type="ECO:0008006" key="3">
    <source>
        <dbReference type="Google" id="ProtNLM"/>
    </source>
</evidence>
<gene>
    <name evidence="1" type="ORF">GGX14DRAFT_382088</name>
</gene>
<comment type="caution">
    <text evidence="1">The sequence shown here is derived from an EMBL/GenBank/DDBJ whole genome shotgun (WGS) entry which is preliminary data.</text>
</comment>
<reference evidence="1" key="1">
    <citation type="submission" date="2023-03" db="EMBL/GenBank/DDBJ databases">
        <title>Massive genome expansion in bonnet fungi (Mycena s.s.) driven by repeated elements and novel gene families across ecological guilds.</title>
        <authorList>
            <consortium name="Lawrence Berkeley National Laboratory"/>
            <person name="Harder C.B."/>
            <person name="Miyauchi S."/>
            <person name="Viragh M."/>
            <person name="Kuo A."/>
            <person name="Thoen E."/>
            <person name="Andreopoulos B."/>
            <person name="Lu D."/>
            <person name="Skrede I."/>
            <person name="Drula E."/>
            <person name="Henrissat B."/>
            <person name="Morin E."/>
            <person name="Kohler A."/>
            <person name="Barry K."/>
            <person name="LaButti K."/>
            <person name="Morin E."/>
            <person name="Salamov A."/>
            <person name="Lipzen A."/>
            <person name="Mereny Z."/>
            <person name="Hegedus B."/>
            <person name="Baldrian P."/>
            <person name="Stursova M."/>
            <person name="Weitz H."/>
            <person name="Taylor A."/>
            <person name="Grigoriev I.V."/>
            <person name="Nagy L.G."/>
            <person name="Martin F."/>
            <person name="Kauserud H."/>
        </authorList>
    </citation>
    <scope>NUCLEOTIDE SEQUENCE</scope>
    <source>
        <strain evidence="1">9144</strain>
    </source>
</reference>
<dbReference type="EMBL" id="JARJCW010000148">
    <property type="protein sequence ID" value="KAJ7190524.1"/>
    <property type="molecule type" value="Genomic_DNA"/>
</dbReference>
<evidence type="ECO:0000313" key="1">
    <source>
        <dbReference type="EMBL" id="KAJ7190524.1"/>
    </source>
</evidence>
<proteinExistence type="predicted"/>